<keyword evidence="3" id="KW-1185">Reference proteome</keyword>
<dbReference type="OrthoDB" id="9762792at2"/>
<name>A0A2Z4LRM3_9FLAO</name>
<dbReference type="InterPro" id="IPR038726">
    <property type="entry name" value="PDDEXK_AddAB-type"/>
</dbReference>
<dbReference type="SUPFAM" id="SSF52980">
    <property type="entry name" value="Restriction endonuclease-like"/>
    <property type="match status" value="1"/>
</dbReference>
<sequence>MQQKFLEYVLEDLQRKKVALDTCTFVLPSKRSGIFLKQYISSILSKNIFSPKILSIEDFVLQIAELKQISNIELLLEFYKVYKSSKIKAHDDFYTFLKWGQTLLQDFNEIDRFLIPPKDILNYLSAIKELNHWSLKKEKTELIQNYLNQWNNLESLYDSLTKSLLAQKKGYQGLIYREAAKNVINNYDKNEHHTIVFVGFNALNTAESNIIQYFLLENNSYIYWDIDSYFLDDKIHDASLFIRNYKRDWPYYKSNSLKGIHNTYISNKNISITGVPKNVSQAKYVGELLRKIHSKSTIGLKDTALVLSDETLLNPILNAIPSEIKETNITMGIPLAQTILYSFFLTFLELNEARTEKGWFYKDVLKFLSNPHTLILLTSEQKNFAEIISRDIKRNNLLYFRPQSGVANLELNRILNYIFPLKKVSPQFWISNCLSLIEALKEIYQKENKTLELEHLYRFYKLFNQLDKHVKDTGFIKDLKSIKSFFKQLAAIETLDFIGEPLSGLQIMGMLESRNLDFETIIITSVNEGILPSGKSNNSFIPFDVKREYGLPTYKEKDAIYTYHFYRLIQRAKNVYITYNTEPDVLEGGERSRLINQLLTDENINQYTSHNIASPTVYISQPTTPEIKKSPSLFKAIKTFAENGFSPTALTNYIRNPLEFYKKNILKINDIDQVEETIAANTFGTIVHDSLEELYKPFIGKILVTEAMVSMKLGISATVKKKFEQNLSGADVSKGKFLLVYRVIVKYIERFVDMEIEQIQEQDVKILGLEEKYSVMLNFPELEFPIKLKGTLDRIDEVNGTLRIIDYKTGKVEPKNVKVVDWEELITDYDKSKAFQLLCYAYLYSKENNAQVLQAGIYSFKNLGQGFQPFINNDITITPDILDTFEKHLKKLILEICDLKIPFVEKKV</sequence>
<dbReference type="EMBL" id="CP030104">
    <property type="protein sequence ID" value="AWX44359.1"/>
    <property type="molecule type" value="Genomic_DNA"/>
</dbReference>
<dbReference type="InterPro" id="IPR011335">
    <property type="entry name" value="Restrct_endonuc-II-like"/>
</dbReference>
<accession>A0A2Z4LRM3</accession>
<evidence type="ECO:0000313" key="2">
    <source>
        <dbReference type="EMBL" id="AWX44359.1"/>
    </source>
</evidence>
<dbReference type="KEGG" id="spon:HME9304_01359"/>
<dbReference type="Gene3D" id="3.90.320.10">
    <property type="match status" value="1"/>
</dbReference>
<evidence type="ECO:0000313" key="3">
    <source>
        <dbReference type="Proteomes" id="UP000248536"/>
    </source>
</evidence>
<dbReference type="InterPro" id="IPR027417">
    <property type="entry name" value="P-loop_NTPase"/>
</dbReference>
<dbReference type="RefSeq" id="WP_112377838.1">
    <property type="nucleotide sequence ID" value="NZ_CP030104.1"/>
</dbReference>
<proteinExistence type="predicted"/>
<reference evidence="2 3" key="1">
    <citation type="submission" date="2018-06" db="EMBL/GenBank/DDBJ databases">
        <title>Spongiibacterium sp. HME9304 Genome sequencing and assembly.</title>
        <authorList>
            <person name="Kang H."/>
            <person name="Kim H."/>
            <person name="Joh K."/>
        </authorList>
    </citation>
    <scope>NUCLEOTIDE SEQUENCE [LARGE SCALE GENOMIC DNA]</scope>
    <source>
        <strain evidence="2 3">HME9304</strain>
    </source>
</reference>
<dbReference type="Proteomes" id="UP000248536">
    <property type="component" value="Chromosome"/>
</dbReference>
<dbReference type="AlphaFoldDB" id="A0A2Z4LRM3"/>
<organism evidence="2 3">
    <name type="scientific">Flagellimonas maritima</name>
    <dbReference type="NCBI Taxonomy" id="1383885"/>
    <lineage>
        <taxon>Bacteria</taxon>
        <taxon>Pseudomonadati</taxon>
        <taxon>Bacteroidota</taxon>
        <taxon>Flavobacteriia</taxon>
        <taxon>Flavobacteriales</taxon>
        <taxon>Flavobacteriaceae</taxon>
        <taxon>Flagellimonas</taxon>
    </lineage>
</organism>
<dbReference type="InterPro" id="IPR011604">
    <property type="entry name" value="PDDEXK-like_dom_sf"/>
</dbReference>
<protein>
    <recommendedName>
        <fullName evidence="1">PD-(D/E)XK endonuclease-like domain-containing protein</fullName>
    </recommendedName>
</protein>
<gene>
    <name evidence="2" type="ORF">HME9304_01359</name>
</gene>
<feature type="domain" description="PD-(D/E)XK endonuclease-like" evidence="1">
    <location>
        <begin position="645"/>
        <end position="903"/>
    </location>
</feature>
<dbReference type="Pfam" id="PF12705">
    <property type="entry name" value="PDDEXK_1"/>
    <property type="match status" value="1"/>
</dbReference>
<dbReference type="SUPFAM" id="SSF52540">
    <property type="entry name" value="P-loop containing nucleoside triphosphate hydrolases"/>
    <property type="match status" value="1"/>
</dbReference>
<evidence type="ECO:0000259" key="1">
    <source>
        <dbReference type="Pfam" id="PF12705"/>
    </source>
</evidence>